<evidence type="ECO:0000256" key="2">
    <source>
        <dbReference type="ARBA" id="ARBA00022475"/>
    </source>
</evidence>
<dbReference type="Pfam" id="PF00482">
    <property type="entry name" value="T2SSF"/>
    <property type="match status" value="2"/>
</dbReference>
<feature type="transmembrane region" description="Helical" evidence="8">
    <location>
        <begin position="720"/>
        <end position="741"/>
    </location>
</feature>
<feature type="transmembrane region" description="Helical" evidence="8">
    <location>
        <begin position="361"/>
        <end position="384"/>
    </location>
</feature>
<dbReference type="AlphaFoldDB" id="A0A3M9LAG7"/>
<feature type="compositionally biased region" description="Polar residues" evidence="7">
    <location>
        <begin position="1"/>
        <end position="12"/>
    </location>
</feature>
<keyword evidence="3 8" id="KW-0812">Transmembrane</keyword>
<dbReference type="OrthoDB" id="12374at2157"/>
<organism evidence="10 11">
    <name type="scientific">Methanohalophilus halophilus</name>
    <dbReference type="NCBI Taxonomy" id="2177"/>
    <lineage>
        <taxon>Archaea</taxon>
        <taxon>Methanobacteriati</taxon>
        <taxon>Methanobacteriota</taxon>
        <taxon>Stenosarchaea group</taxon>
        <taxon>Methanomicrobia</taxon>
        <taxon>Methanosarcinales</taxon>
        <taxon>Methanosarcinaceae</taxon>
        <taxon>Methanohalophilus</taxon>
    </lineage>
</organism>
<dbReference type="PANTHER" id="PTHR35402:SF1">
    <property type="entry name" value="TYPE II SECRETION SYSTEM PROTEIN GSPF DOMAIN-CONTAINING PROTEIN"/>
    <property type="match status" value="1"/>
</dbReference>
<feature type="transmembrane region" description="Helical" evidence="8">
    <location>
        <begin position="639"/>
        <end position="660"/>
    </location>
</feature>
<name>A0A3M9LAG7_9EURY</name>
<dbReference type="PANTHER" id="PTHR35402">
    <property type="entry name" value="INTEGRAL MEMBRANE PROTEIN-RELATED"/>
    <property type="match status" value="1"/>
</dbReference>
<feature type="domain" description="Type II secretion system protein GspF" evidence="9">
    <location>
        <begin position="536"/>
        <end position="660"/>
    </location>
</feature>
<feature type="transmembrane region" description="Helical" evidence="8">
    <location>
        <begin position="333"/>
        <end position="355"/>
    </location>
</feature>
<dbReference type="EMBL" id="RJJG01000003">
    <property type="protein sequence ID" value="RNI10005.1"/>
    <property type="molecule type" value="Genomic_DNA"/>
</dbReference>
<feature type="domain" description="Type II secretion system protein GspF" evidence="9">
    <location>
        <begin position="220"/>
        <end position="347"/>
    </location>
</feature>
<feature type="region of interest" description="Disordered" evidence="7">
    <location>
        <begin position="1"/>
        <end position="39"/>
    </location>
</feature>
<feature type="transmembrane region" description="Helical" evidence="8">
    <location>
        <begin position="174"/>
        <end position="199"/>
    </location>
</feature>
<feature type="transmembrane region" description="Helical" evidence="8">
    <location>
        <begin position="465"/>
        <end position="482"/>
    </location>
</feature>
<evidence type="ECO:0000256" key="7">
    <source>
        <dbReference type="SAM" id="MobiDB-lite"/>
    </source>
</evidence>
<dbReference type="InterPro" id="IPR056569">
    <property type="entry name" value="ArlJ-like"/>
</dbReference>
<comment type="caution">
    <text evidence="10">The sequence shown here is derived from an EMBL/GenBank/DDBJ whole genome shotgun (WGS) entry which is preliminary data.</text>
</comment>
<accession>A0A3M9LAG7</accession>
<evidence type="ECO:0000256" key="1">
    <source>
        <dbReference type="ARBA" id="ARBA00004651"/>
    </source>
</evidence>
<evidence type="ECO:0000313" key="10">
    <source>
        <dbReference type="EMBL" id="RNI10005.1"/>
    </source>
</evidence>
<dbReference type="Proteomes" id="UP000267921">
    <property type="component" value="Unassembled WGS sequence"/>
</dbReference>
<evidence type="ECO:0000256" key="3">
    <source>
        <dbReference type="ARBA" id="ARBA00022692"/>
    </source>
</evidence>
<evidence type="ECO:0000256" key="8">
    <source>
        <dbReference type="SAM" id="Phobius"/>
    </source>
</evidence>
<gene>
    <name evidence="10" type="ORF">EFE40_03205</name>
</gene>
<evidence type="ECO:0000313" key="11">
    <source>
        <dbReference type="Proteomes" id="UP000267921"/>
    </source>
</evidence>
<dbReference type="Gene3D" id="1.20.81.30">
    <property type="entry name" value="Type II secretion system (T2SS), domain F"/>
    <property type="match status" value="1"/>
</dbReference>
<comment type="subcellular location">
    <subcellularLocation>
        <location evidence="1">Cell membrane</location>
        <topology evidence="1">Multi-pass membrane protein</topology>
    </subcellularLocation>
</comment>
<feature type="transmembrane region" description="Helical" evidence="8">
    <location>
        <begin position="119"/>
        <end position="147"/>
    </location>
</feature>
<keyword evidence="6" id="KW-0175">Coiled coil</keyword>
<evidence type="ECO:0000256" key="4">
    <source>
        <dbReference type="ARBA" id="ARBA00022989"/>
    </source>
</evidence>
<keyword evidence="5 8" id="KW-0472">Membrane</keyword>
<keyword evidence="4 8" id="KW-1133">Transmembrane helix</keyword>
<evidence type="ECO:0000256" key="6">
    <source>
        <dbReference type="SAM" id="Coils"/>
    </source>
</evidence>
<evidence type="ECO:0000259" key="9">
    <source>
        <dbReference type="Pfam" id="PF00482"/>
    </source>
</evidence>
<evidence type="ECO:0000256" key="5">
    <source>
        <dbReference type="ARBA" id="ARBA00023136"/>
    </source>
</evidence>
<proteinExistence type="predicted"/>
<dbReference type="GO" id="GO:0005886">
    <property type="term" value="C:plasma membrane"/>
    <property type="evidence" value="ECO:0007669"/>
    <property type="project" value="UniProtKB-SubCell"/>
</dbReference>
<sequence>MNESGGISLDGSQTEENDAPVESNSTGKSANPVNKTSRLTQTNKISLKQKITNSFRHLKTRFKLNRKSNSEKDYGQIVFELARKIPFALLGERVKEKGDSYSNLQLQLKQARIPVSYEMYVSAGIFYSVVAGFFGALLGLLFAYLIFTIIGLPDQLTGIQINSSFEWLLAYRDIIIGFFIVVFLTLVLGGITYVLFMFYPAFQAGERKNNIDQQLPYAVTFMYALTRGGMNILDVFKSLAKAEDTYGEVAVEVDTIVKDMEYFGHDIRTALTNISSTTPSDRFQDLIYNLVTIIDSGGDIAKYFQDKSDQYLQKSMVDQKGFLETLALLSESYVTAFVAGPLFIIIMGVMMIIMGSGSKSMVYAIIYAVLPIGSLMFVVMISIITPGELGEPKLLKTNDTYDHGIPEVPLHLQPVYDENGEVIDENEDKVQKRGYFESFIKSKKGLQYKKYIRNPLKPMLEKPEYTLIITGPIGACIIIIPLLLNMNDGGLPTGIIDFIDDYLVFGFFATVAPLTIFYEKKNRRKKKLEQNIPDLLKKLASTNETGMTLQDSIKLMSRKETDTLSKEIKKVWRDISWGVNINDSLVRFANRLRTQVVARSFTLITKANESSGDIGQVLLVASRDASSEQDMKRERSMSMMIYIVIIYIAFLVFVGVIYVISTTFLTEMADAGAKMAASGTQGSFLSSFNLDEYTRLFKHACLIQGLSSGLMAGAMGEGKVLAGLKHSIVMMTIAYAIFTLFI</sequence>
<feature type="transmembrane region" description="Helical" evidence="8">
    <location>
        <begin position="502"/>
        <end position="518"/>
    </location>
</feature>
<feature type="coiled-coil region" evidence="6">
    <location>
        <begin position="518"/>
        <end position="545"/>
    </location>
</feature>
<feature type="compositionally biased region" description="Polar residues" evidence="7">
    <location>
        <begin position="22"/>
        <end position="39"/>
    </location>
</feature>
<reference evidence="10 11" key="1">
    <citation type="submission" date="2018-10" db="EMBL/GenBank/DDBJ databases">
        <title>Cultivation of a novel Methanohalophilus strain from Kebrit Deep of the Red Sea and a genomic comparison of members of the genus Methanohalophilus.</title>
        <authorList>
            <person name="Guan Y."/>
            <person name="Ngugi D.K."/>
            <person name="Stingl U."/>
        </authorList>
    </citation>
    <scope>NUCLEOTIDE SEQUENCE [LARGE SCALE GENOMIC DNA]</scope>
    <source>
        <strain evidence="10 11">DSM 3094</strain>
    </source>
</reference>
<dbReference type="InterPro" id="IPR018076">
    <property type="entry name" value="T2SS_GspF_dom"/>
</dbReference>
<dbReference type="InterPro" id="IPR042094">
    <property type="entry name" value="T2SS_GspF_sf"/>
</dbReference>
<protein>
    <submittedName>
        <fullName evidence="10">Secretion system protein</fullName>
    </submittedName>
</protein>
<keyword evidence="2" id="KW-1003">Cell membrane</keyword>